<keyword evidence="4" id="KW-1185">Reference proteome</keyword>
<dbReference type="OrthoDB" id="1100432at2759"/>
<feature type="compositionally biased region" description="Polar residues" evidence="1">
    <location>
        <begin position="275"/>
        <end position="288"/>
    </location>
</feature>
<dbReference type="PANTHER" id="PTHR34544">
    <property type="entry name" value="OSJNBA0006B20.18 PROTEIN"/>
    <property type="match status" value="1"/>
</dbReference>
<dbReference type="Pfam" id="PF25498">
    <property type="entry name" value="DUF7912"/>
    <property type="match status" value="2"/>
</dbReference>
<feature type="domain" description="DUF7912" evidence="2">
    <location>
        <begin position="330"/>
        <end position="393"/>
    </location>
</feature>
<evidence type="ECO:0000256" key="1">
    <source>
        <dbReference type="SAM" id="MobiDB-lite"/>
    </source>
</evidence>
<evidence type="ECO:0000259" key="2">
    <source>
        <dbReference type="Pfam" id="PF25498"/>
    </source>
</evidence>
<dbReference type="EMBL" id="DF237006">
    <property type="protein sequence ID" value="GAQ80568.1"/>
    <property type="molecule type" value="Genomic_DNA"/>
</dbReference>
<feature type="domain" description="DUF7912" evidence="2">
    <location>
        <begin position="239"/>
        <end position="271"/>
    </location>
</feature>
<dbReference type="STRING" id="105231.A0A0U9HL38"/>
<dbReference type="OMA" id="LTMKVTY"/>
<evidence type="ECO:0000313" key="3">
    <source>
        <dbReference type="EMBL" id="GAQ80568.1"/>
    </source>
</evidence>
<dbReference type="PANTHER" id="PTHR34544:SF3">
    <property type="entry name" value="OS07G0155200 PROTEIN"/>
    <property type="match status" value="1"/>
</dbReference>
<proteinExistence type="predicted"/>
<accession>A0A0U9HL38</accession>
<name>A0A0U9HL38_KLENI</name>
<sequence>MVVAKSGGVRAPQWLKTPQFWQCGVRTAMRSSGWLGSVQASCFSAHSYSRENRFPSAKKKDKGGVEAVTAEDEAAVSEQAVDVMSLIDGVSDGEEVDESWEEGIAPLDEVDIPLDGETEDGWEYEAEDEGPIELGDGGDGGGIRVGSTKWGKKALEYAEQVLSYPEFAGKFRLYAFRAYDALEVVKLRLDKLEDIYGSPTMEEIQSFARAYNTQLDEATERKELPIIETEVGSPGAERVVQVPADLERFQDLPMVVRFMAEKEIEEKKERKGSKAKSSTDSPSDSQPVHDTPGEASNPDTVPEARLRASLVDPSLASVSADQLEPGPSTEPKLIEHEEVLALESFDVESKMTTWKLADTRANRASGKGRGLNRRQRDQRWHVPFSRLKLVRLYLEI</sequence>
<protein>
    <recommendedName>
        <fullName evidence="2">DUF7912 domain-containing protein</fullName>
    </recommendedName>
</protein>
<reference evidence="3 4" key="1">
    <citation type="journal article" date="2014" name="Nat. Commun.">
        <title>Klebsormidium flaccidum genome reveals primary factors for plant terrestrial adaptation.</title>
        <authorList>
            <person name="Hori K."/>
            <person name="Maruyama F."/>
            <person name="Fujisawa T."/>
            <person name="Togashi T."/>
            <person name="Yamamoto N."/>
            <person name="Seo M."/>
            <person name="Sato S."/>
            <person name="Yamada T."/>
            <person name="Mori H."/>
            <person name="Tajima N."/>
            <person name="Moriyama T."/>
            <person name="Ikeuchi M."/>
            <person name="Watanabe M."/>
            <person name="Wada H."/>
            <person name="Kobayashi K."/>
            <person name="Saito M."/>
            <person name="Masuda T."/>
            <person name="Sasaki-Sekimoto Y."/>
            <person name="Mashiguchi K."/>
            <person name="Awai K."/>
            <person name="Shimojima M."/>
            <person name="Masuda S."/>
            <person name="Iwai M."/>
            <person name="Nobusawa T."/>
            <person name="Narise T."/>
            <person name="Kondo S."/>
            <person name="Saito H."/>
            <person name="Sato R."/>
            <person name="Murakawa M."/>
            <person name="Ihara Y."/>
            <person name="Oshima-Yamada Y."/>
            <person name="Ohtaka K."/>
            <person name="Satoh M."/>
            <person name="Sonobe K."/>
            <person name="Ishii M."/>
            <person name="Ohtani R."/>
            <person name="Kanamori-Sato M."/>
            <person name="Honoki R."/>
            <person name="Miyazaki D."/>
            <person name="Mochizuki H."/>
            <person name="Umetsu J."/>
            <person name="Higashi K."/>
            <person name="Shibata D."/>
            <person name="Kamiya Y."/>
            <person name="Sato N."/>
            <person name="Nakamura Y."/>
            <person name="Tabata S."/>
            <person name="Ida S."/>
            <person name="Kurokawa K."/>
            <person name="Ohta H."/>
        </authorList>
    </citation>
    <scope>NUCLEOTIDE SEQUENCE [LARGE SCALE GENOMIC DNA]</scope>
    <source>
        <strain evidence="3 4">NIES-2285</strain>
    </source>
</reference>
<dbReference type="Proteomes" id="UP000054558">
    <property type="component" value="Unassembled WGS sequence"/>
</dbReference>
<evidence type="ECO:0000313" key="4">
    <source>
        <dbReference type="Proteomes" id="UP000054558"/>
    </source>
</evidence>
<dbReference type="InterPro" id="IPR057234">
    <property type="entry name" value="DUF7912"/>
</dbReference>
<dbReference type="AlphaFoldDB" id="A0A0U9HL38"/>
<organism evidence="3 4">
    <name type="scientific">Klebsormidium nitens</name>
    <name type="common">Green alga</name>
    <name type="synonym">Ulothrix nitens</name>
    <dbReference type="NCBI Taxonomy" id="105231"/>
    <lineage>
        <taxon>Eukaryota</taxon>
        <taxon>Viridiplantae</taxon>
        <taxon>Streptophyta</taxon>
        <taxon>Klebsormidiophyceae</taxon>
        <taxon>Klebsormidiales</taxon>
        <taxon>Klebsormidiaceae</taxon>
        <taxon>Klebsormidium</taxon>
    </lineage>
</organism>
<feature type="region of interest" description="Disordered" evidence="1">
    <location>
        <begin position="266"/>
        <end position="300"/>
    </location>
</feature>
<gene>
    <name evidence="3" type="ORF">KFL_000570160</name>
</gene>